<dbReference type="InterPro" id="IPR005821">
    <property type="entry name" value="Ion_trans_dom"/>
</dbReference>
<feature type="region of interest" description="Disordered" evidence="10">
    <location>
        <begin position="74"/>
        <end position="144"/>
    </location>
</feature>
<dbReference type="PANTHER" id="PTHR46988:SF2">
    <property type="entry name" value="TWO PORE CALCIUM CHANNEL PROTEIN 1"/>
    <property type="match status" value="1"/>
</dbReference>
<evidence type="ECO:0000256" key="10">
    <source>
        <dbReference type="SAM" id="MobiDB-lite"/>
    </source>
</evidence>
<comment type="subcellular location">
    <subcellularLocation>
        <location evidence="1">Membrane</location>
        <topology evidence="1">Multi-pass membrane protein</topology>
    </subcellularLocation>
</comment>
<feature type="domain" description="Ion transport" evidence="12">
    <location>
        <begin position="255"/>
        <end position="488"/>
    </location>
</feature>
<evidence type="ECO:0000256" key="4">
    <source>
        <dbReference type="ARBA" id="ARBA00022737"/>
    </source>
</evidence>
<dbReference type="AlphaFoldDB" id="A0A7S4UTI8"/>
<feature type="domain" description="Ion transport" evidence="12">
    <location>
        <begin position="677"/>
        <end position="830"/>
    </location>
</feature>
<feature type="transmembrane region" description="Helical" evidence="11">
    <location>
        <begin position="250"/>
        <end position="267"/>
    </location>
</feature>
<sequence>MRTMQFGKYSKYMQTLGSFDDDESSSSSDASPVSPENGIEYKKVLSGPKSSSETKKHQPTFSFLDILTAISSKIHRFSPQPTSSAKGPTKKGHRRTESDELHTFPRAMSRPKHNSRSMVDPTTRPLLAENSDVPHYDGNSGRVSFSDVEEADINADIVKMRSSKIDEEEDGATAFAAAKRARKQSETSSGSYSAPTSGDIYSGRVKAYRSAMVAATFLMDYENARSPSLSSNIESITSSQLHLCQLRHSNVWQATIMLAAAALFYASCIEGDDFKHSGALLAGLTAFSVIVFVCDMLIRYHYKKKTTGSDNNVQVSGDDATDDLVKLRKTRAGMWMVPLSVLLSALSLNTVFIILRREDTVFRRAIWLSVLKPIALFYISSKGRDALEAVYRVVRIVIGVLCVELFLILSFAAVACQIYSDFPGFEDLSSAFLSLFKLSTTVVNPSIWMPVYESTTSSAFFFILFVVTSVFYIHSLVLSVVFQTYMQAMSEIRDRTRSDREDALRLAFLTMQKYGDWESQSLKLVHVRVLGQALALLRPHYGPMKINALLQIVEPDSDGYIDYKTFRMKVPKALRTSLMSTRPTTIFSLALELLAFAVAVSNLVYVIMVSSSFKAHWWNSVMMPVGSLIALLGIIELILRCDFLKIFGVASPTRLDGTFDGLAAFAGALSLYGILRYVLHLESGIEFFLIGRSIDMVRFMRFFGLCRDIVKRTGQVLPAVIGPLVLVVTAMHIFTYIGMAIWGGAVHVGMYGEAITPLYDLNNFNTYSAGLVTMFQVLVVNDWHAIAEVYTLADRFSSDIIVYTFFIGANLFGVSILLNVLTAFFVGAFVTKVSGSGNADVSNTTTNRQSDIVVESIRTVQSFSSMDMYRSLTDDSVSETKTNSGLEFTVSERQCFDKIMNTVAGGGDENDSGAAQKACEYLEVFESLTPGR</sequence>
<feature type="compositionally biased region" description="Low complexity" evidence="10">
    <location>
        <begin position="25"/>
        <end position="34"/>
    </location>
</feature>
<dbReference type="EMBL" id="HBNS01017005">
    <property type="protein sequence ID" value="CAE4604703.1"/>
    <property type="molecule type" value="Transcribed_RNA"/>
</dbReference>
<keyword evidence="2" id="KW-0813">Transport</keyword>
<evidence type="ECO:0000256" key="7">
    <source>
        <dbReference type="ARBA" id="ARBA00023065"/>
    </source>
</evidence>
<dbReference type="InterPro" id="IPR044581">
    <property type="entry name" value="TPC1_plant"/>
</dbReference>
<keyword evidence="9" id="KW-0407">Ion channel</keyword>
<evidence type="ECO:0000256" key="5">
    <source>
        <dbReference type="ARBA" id="ARBA00022837"/>
    </source>
</evidence>
<evidence type="ECO:0000313" key="13">
    <source>
        <dbReference type="EMBL" id="CAE4604703.1"/>
    </source>
</evidence>
<evidence type="ECO:0000256" key="6">
    <source>
        <dbReference type="ARBA" id="ARBA00022989"/>
    </source>
</evidence>
<dbReference type="PANTHER" id="PTHR46988">
    <property type="entry name" value="TWO PORE CALCIUM CHANNEL PROTEIN 1"/>
    <property type="match status" value="1"/>
</dbReference>
<keyword evidence="4" id="KW-0677">Repeat</keyword>
<reference evidence="13" key="1">
    <citation type="submission" date="2021-01" db="EMBL/GenBank/DDBJ databases">
        <authorList>
            <person name="Corre E."/>
            <person name="Pelletier E."/>
            <person name="Niang G."/>
            <person name="Scheremetjew M."/>
            <person name="Finn R."/>
            <person name="Kale V."/>
            <person name="Holt S."/>
            <person name="Cochrane G."/>
            <person name="Meng A."/>
            <person name="Brown T."/>
            <person name="Cohen L."/>
        </authorList>
    </citation>
    <scope>NUCLEOTIDE SEQUENCE</scope>
    <source>
        <strain evidence="13">GSO104</strain>
    </source>
</reference>
<keyword evidence="7" id="KW-0406">Ion transport</keyword>
<feature type="transmembrane region" description="Helical" evidence="11">
    <location>
        <begin position="393"/>
        <end position="420"/>
    </location>
</feature>
<keyword evidence="8 11" id="KW-0472">Membrane</keyword>
<dbReference type="Gene3D" id="1.10.287.70">
    <property type="match status" value="2"/>
</dbReference>
<evidence type="ECO:0000256" key="11">
    <source>
        <dbReference type="SAM" id="Phobius"/>
    </source>
</evidence>
<feature type="compositionally biased region" description="Polar residues" evidence="10">
    <location>
        <begin position="186"/>
        <end position="196"/>
    </location>
</feature>
<feature type="transmembrane region" description="Helical" evidence="11">
    <location>
        <begin position="279"/>
        <end position="298"/>
    </location>
</feature>
<keyword evidence="5" id="KW-0106">Calcium</keyword>
<keyword evidence="6 11" id="KW-1133">Transmembrane helix</keyword>
<evidence type="ECO:0000256" key="1">
    <source>
        <dbReference type="ARBA" id="ARBA00004141"/>
    </source>
</evidence>
<protein>
    <recommendedName>
        <fullName evidence="12">Ion transport domain-containing protein</fullName>
    </recommendedName>
</protein>
<feature type="transmembrane region" description="Helical" evidence="11">
    <location>
        <begin position="335"/>
        <end position="355"/>
    </location>
</feature>
<feature type="transmembrane region" description="Helical" evidence="11">
    <location>
        <begin position="621"/>
        <end position="639"/>
    </location>
</feature>
<evidence type="ECO:0000256" key="3">
    <source>
        <dbReference type="ARBA" id="ARBA00022692"/>
    </source>
</evidence>
<feature type="transmembrane region" description="Helical" evidence="11">
    <location>
        <begin position="585"/>
        <end position="609"/>
    </location>
</feature>
<feature type="transmembrane region" description="Helical" evidence="11">
    <location>
        <begin position="716"/>
        <end position="742"/>
    </location>
</feature>
<dbReference type="GO" id="GO:0016020">
    <property type="term" value="C:membrane"/>
    <property type="evidence" value="ECO:0007669"/>
    <property type="project" value="UniProtKB-SubCell"/>
</dbReference>
<evidence type="ECO:0000256" key="2">
    <source>
        <dbReference type="ARBA" id="ARBA00022448"/>
    </source>
</evidence>
<name>A0A7S4UTI8_9STRA</name>
<organism evidence="13">
    <name type="scientific">Ditylum brightwellii</name>
    <dbReference type="NCBI Taxonomy" id="49249"/>
    <lineage>
        <taxon>Eukaryota</taxon>
        <taxon>Sar</taxon>
        <taxon>Stramenopiles</taxon>
        <taxon>Ochrophyta</taxon>
        <taxon>Bacillariophyta</taxon>
        <taxon>Mediophyceae</taxon>
        <taxon>Lithodesmiophycidae</taxon>
        <taxon>Lithodesmiales</taxon>
        <taxon>Lithodesmiaceae</taxon>
        <taxon>Ditylum</taxon>
    </lineage>
</organism>
<proteinExistence type="predicted"/>
<evidence type="ECO:0000256" key="8">
    <source>
        <dbReference type="ARBA" id="ARBA00023136"/>
    </source>
</evidence>
<feature type="region of interest" description="Disordered" evidence="10">
    <location>
        <begin position="17"/>
        <end position="58"/>
    </location>
</feature>
<evidence type="ECO:0000259" key="12">
    <source>
        <dbReference type="Pfam" id="PF00520"/>
    </source>
</evidence>
<evidence type="ECO:0000256" key="9">
    <source>
        <dbReference type="ARBA" id="ARBA00023303"/>
    </source>
</evidence>
<keyword evidence="3 11" id="KW-0812">Transmembrane</keyword>
<accession>A0A7S4UTI8</accession>
<feature type="transmembrane region" description="Helical" evidence="11">
    <location>
        <begin position="800"/>
        <end position="826"/>
    </location>
</feature>
<feature type="transmembrane region" description="Helical" evidence="11">
    <location>
        <begin position="459"/>
        <end position="485"/>
    </location>
</feature>
<feature type="region of interest" description="Disordered" evidence="10">
    <location>
        <begin position="175"/>
        <end position="196"/>
    </location>
</feature>
<dbReference type="GO" id="GO:0005245">
    <property type="term" value="F:voltage-gated calcium channel activity"/>
    <property type="evidence" value="ECO:0007669"/>
    <property type="project" value="InterPro"/>
</dbReference>
<gene>
    <name evidence="13" type="ORF">DBRI00130_LOCUS13589</name>
</gene>
<dbReference type="Pfam" id="PF00520">
    <property type="entry name" value="Ion_trans"/>
    <property type="match status" value="2"/>
</dbReference>